<protein>
    <submittedName>
        <fullName evidence="6">Response regulator transcription factor</fullName>
    </submittedName>
</protein>
<dbReference type="SUPFAM" id="SSF46894">
    <property type="entry name" value="C-terminal effector domain of the bipartite response regulators"/>
    <property type="match status" value="1"/>
</dbReference>
<keyword evidence="7" id="KW-1185">Reference proteome</keyword>
<dbReference type="EMBL" id="CP071793">
    <property type="protein sequence ID" value="QTD48710.1"/>
    <property type="molecule type" value="Genomic_DNA"/>
</dbReference>
<evidence type="ECO:0000256" key="1">
    <source>
        <dbReference type="ARBA" id="ARBA00022553"/>
    </source>
</evidence>
<evidence type="ECO:0000313" key="6">
    <source>
        <dbReference type="EMBL" id="QTD48710.1"/>
    </source>
</evidence>
<dbReference type="Proteomes" id="UP000663929">
    <property type="component" value="Chromosome"/>
</dbReference>
<feature type="domain" description="HTH luxR-type" evidence="4">
    <location>
        <begin position="152"/>
        <end position="217"/>
    </location>
</feature>
<feature type="domain" description="Response regulatory" evidence="5">
    <location>
        <begin position="14"/>
        <end position="130"/>
    </location>
</feature>
<dbReference type="PANTHER" id="PTHR43214:SF43">
    <property type="entry name" value="TWO-COMPONENT RESPONSE REGULATOR"/>
    <property type="match status" value="1"/>
</dbReference>
<dbReference type="InterPro" id="IPR011006">
    <property type="entry name" value="CheY-like_superfamily"/>
</dbReference>
<feature type="modified residue" description="4-aspartylphosphate" evidence="3">
    <location>
        <position position="65"/>
    </location>
</feature>
<evidence type="ECO:0000256" key="3">
    <source>
        <dbReference type="PROSITE-ProRule" id="PRU00169"/>
    </source>
</evidence>
<dbReference type="PRINTS" id="PR00038">
    <property type="entry name" value="HTHLUXR"/>
</dbReference>
<evidence type="ECO:0000256" key="2">
    <source>
        <dbReference type="ARBA" id="ARBA00023125"/>
    </source>
</evidence>
<sequence>MPEPSASSVSPVIRVVLSDDHPIVRAGIRDHLNRVADISVVGEASNGDEAYTLARELQPDVLLLDMEMPGTHGVQVAARLHAEKSPVRVLALSAYDSIHFIQSTLEAGAYGYLIKEEMPETIIEAVRGVAGGKKGWLSERVQERRALYLTESGDPLTKLSERELEILKLIGQGYDNLTISEVLNISERTVRNHASSIYNKLGFHTRAELVAWVWDFGLIKETNG</sequence>
<dbReference type="CDD" id="cd17535">
    <property type="entry name" value="REC_NarL-like"/>
    <property type="match status" value="1"/>
</dbReference>
<reference evidence="6" key="1">
    <citation type="submission" date="2021-03" db="EMBL/GenBank/DDBJ databases">
        <title>Acanthopleuribacteraceae sp. M133.</title>
        <authorList>
            <person name="Wang G."/>
        </authorList>
    </citation>
    <scope>NUCLEOTIDE SEQUENCE</scope>
    <source>
        <strain evidence="6">M133</strain>
    </source>
</reference>
<dbReference type="SMART" id="SM00448">
    <property type="entry name" value="REC"/>
    <property type="match status" value="1"/>
</dbReference>
<dbReference type="Gene3D" id="3.40.50.2300">
    <property type="match status" value="1"/>
</dbReference>
<dbReference type="AlphaFoldDB" id="A0A8A4TGN2"/>
<dbReference type="Pfam" id="PF00072">
    <property type="entry name" value="Response_reg"/>
    <property type="match status" value="1"/>
</dbReference>
<dbReference type="GO" id="GO:0000160">
    <property type="term" value="P:phosphorelay signal transduction system"/>
    <property type="evidence" value="ECO:0007669"/>
    <property type="project" value="InterPro"/>
</dbReference>
<evidence type="ECO:0000313" key="7">
    <source>
        <dbReference type="Proteomes" id="UP000663929"/>
    </source>
</evidence>
<evidence type="ECO:0000259" key="4">
    <source>
        <dbReference type="PROSITE" id="PS50043"/>
    </source>
</evidence>
<gene>
    <name evidence="6" type="ORF">J3U87_24275</name>
</gene>
<accession>A0A8A4TGN2</accession>
<dbReference type="PANTHER" id="PTHR43214">
    <property type="entry name" value="TWO-COMPONENT RESPONSE REGULATOR"/>
    <property type="match status" value="1"/>
</dbReference>
<dbReference type="KEGG" id="scor:J3U87_24275"/>
<dbReference type="SUPFAM" id="SSF52172">
    <property type="entry name" value="CheY-like"/>
    <property type="match status" value="1"/>
</dbReference>
<dbReference type="PROSITE" id="PS00622">
    <property type="entry name" value="HTH_LUXR_1"/>
    <property type="match status" value="1"/>
</dbReference>
<organism evidence="6 7">
    <name type="scientific">Sulfidibacter corallicola</name>
    <dbReference type="NCBI Taxonomy" id="2818388"/>
    <lineage>
        <taxon>Bacteria</taxon>
        <taxon>Pseudomonadati</taxon>
        <taxon>Acidobacteriota</taxon>
        <taxon>Holophagae</taxon>
        <taxon>Acanthopleuribacterales</taxon>
        <taxon>Acanthopleuribacteraceae</taxon>
        <taxon>Sulfidibacter</taxon>
    </lineage>
</organism>
<dbReference type="InterPro" id="IPR001789">
    <property type="entry name" value="Sig_transdc_resp-reg_receiver"/>
</dbReference>
<dbReference type="GO" id="GO:0006355">
    <property type="term" value="P:regulation of DNA-templated transcription"/>
    <property type="evidence" value="ECO:0007669"/>
    <property type="project" value="InterPro"/>
</dbReference>
<dbReference type="SMART" id="SM00421">
    <property type="entry name" value="HTH_LUXR"/>
    <property type="match status" value="1"/>
</dbReference>
<dbReference type="InterPro" id="IPR039420">
    <property type="entry name" value="WalR-like"/>
</dbReference>
<evidence type="ECO:0000259" key="5">
    <source>
        <dbReference type="PROSITE" id="PS50110"/>
    </source>
</evidence>
<dbReference type="PROSITE" id="PS50043">
    <property type="entry name" value="HTH_LUXR_2"/>
    <property type="match status" value="1"/>
</dbReference>
<proteinExistence type="predicted"/>
<keyword evidence="2" id="KW-0238">DNA-binding</keyword>
<keyword evidence="1 3" id="KW-0597">Phosphoprotein</keyword>
<dbReference type="InterPro" id="IPR016032">
    <property type="entry name" value="Sig_transdc_resp-reg_C-effctor"/>
</dbReference>
<dbReference type="GO" id="GO:0003677">
    <property type="term" value="F:DNA binding"/>
    <property type="evidence" value="ECO:0007669"/>
    <property type="project" value="UniProtKB-KW"/>
</dbReference>
<name>A0A8A4TGN2_SULCO</name>
<dbReference type="PROSITE" id="PS50110">
    <property type="entry name" value="RESPONSE_REGULATORY"/>
    <property type="match status" value="1"/>
</dbReference>
<dbReference type="RefSeq" id="WP_237378361.1">
    <property type="nucleotide sequence ID" value="NZ_CP071793.1"/>
</dbReference>
<dbReference type="InterPro" id="IPR058245">
    <property type="entry name" value="NreC/VraR/RcsB-like_REC"/>
</dbReference>
<dbReference type="InterPro" id="IPR000792">
    <property type="entry name" value="Tscrpt_reg_LuxR_C"/>
</dbReference>
<dbReference type="Pfam" id="PF00196">
    <property type="entry name" value="GerE"/>
    <property type="match status" value="1"/>
</dbReference>
<dbReference type="CDD" id="cd06170">
    <property type="entry name" value="LuxR_C_like"/>
    <property type="match status" value="1"/>
</dbReference>